<dbReference type="GO" id="GO:0046983">
    <property type="term" value="F:protein dimerization activity"/>
    <property type="evidence" value="ECO:0007669"/>
    <property type="project" value="InterPro"/>
</dbReference>
<dbReference type="PROSITE" id="PS51671">
    <property type="entry name" value="ACT"/>
    <property type="match status" value="1"/>
</dbReference>
<dbReference type="GO" id="GO:0080090">
    <property type="term" value="P:regulation of primary metabolic process"/>
    <property type="evidence" value="ECO:0007669"/>
    <property type="project" value="UniProtKB-ARBA"/>
</dbReference>
<dbReference type="SMART" id="SM00353">
    <property type="entry name" value="HLH"/>
    <property type="match status" value="1"/>
</dbReference>
<evidence type="ECO:0000256" key="4">
    <source>
        <dbReference type="ARBA" id="ARBA00023163"/>
    </source>
</evidence>
<gene>
    <name evidence="9" type="ORF">VNO80_11736</name>
</gene>
<keyword evidence="2" id="KW-0805">Transcription regulation</keyword>
<dbReference type="SUPFAM" id="SSF47459">
    <property type="entry name" value="HLH, helix-loop-helix DNA-binding domain"/>
    <property type="match status" value="1"/>
</dbReference>
<dbReference type="Proteomes" id="UP001374584">
    <property type="component" value="Unassembled WGS sequence"/>
</dbReference>
<keyword evidence="5" id="KW-0539">Nucleus</keyword>
<dbReference type="PANTHER" id="PTHR46266">
    <property type="entry name" value="TRANSCRIPTION FACTOR TT8"/>
    <property type="match status" value="1"/>
</dbReference>
<dbReference type="InterPro" id="IPR054502">
    <property type="entry name" value="bHLH-TF_ACT-like_plant"/>
</dbReference>
<protein>
    <recommendedName>
        <fullName evidence="11">BHLH domain-containing protein</fullName>
    </recommendedName>
</protein>
<dbReference type="InterPro" id="IPR036638">
    <property type="entry name" value="HLH_DNA-bd_sf"/>
</dbReference>
<evidence type="ECO:0000256" key="1">
    <source>
        <dbReference type="ARBA" id="ARBA00004123"/>
    </source>
</evidence>
<dbReference type="Pfam" id="PF14215">
    <property type="entry name" value="bHLH-MYC_N"/>
    <property type="match status" value="1"/>
</dbReference>
<dbReference type="InterPro" id="IPR025610">
    <property type="entry name" value="MYC/MYB_N"/>
</dbReference>
<keyword evidence="3" id="KW-0010">Activator</keyword>
<evidence type="ECO:0000256" key="3">
    <source>
        <dbReference type="ARBA" id="ARBA00023159"/>
    </source>
</evidence>
<evidence type="ECO:0000259" key="7">
    <source>
        <dbReference type="PROSITE" id="PS50888"/>
    </source>
</evidence>
<evidence type="ECO:0000256" key="2">
    <source>
        <dbReference type="ARBA" id="ARBA00023015"/>
    </source>
</evidence>
<evidence type="ECO:0000256" key="5">
    <source>
        <dbReference type="ARBA" id="ARBA00023242"/>
    </source>
</evidence>
<comment type="subcellular location">
    <subcellularLocation>
        <location evidence="1">Nucleus</location>
    </subcellularLocation>
</comment>
<dbReference type="InterPro" id="IPR002912">
    <property type="entry name" value="ACT_dom"/>
</dbReference>
<dbReference type="PROSITE" id="PS50888">
    <property type="entry name" value="BHLH"/>
    <property type="match status" value="1"/>
</dbReference>
<evidence type="ECO:0008006" key="11">
    <source>
        <dbReference type="Google" id="ProtNLM"/>
    </source>
</evidence>
<evidence type="ECO:0000313" key="10">
    <source>
        <dbReference type="Proteomes" id="UP001374584"/>
    </source>
</evidence>
<evidence type="ECO:0000313" key="9">
    <source>
        <dbReference type="EMBL" id="KAK7369693.1"/>
    </source>
</evidence>
<dbReference type="Gene3D" id="4.10.280.10">
    <property type="entry name" value="Helix-loop-helix DNA-binding domain"/>
    <property type="match status" value="1"/>
</dbReference>
<dbReference type="Pfam" id="PF00010">
    <property type="entry name" value="HLH"/>
    <property type="match status" value="1"/>
</dbReference>
<organism evidence="9 10">
    <name type="scientific">Phaseolus coccineus</name>
    <name type="common">Scarlet runner bean</name>
    <name type="synonym">Phaseolus multiflorus</name>
    <dbReference type="NCBI Taxonomy" id="3886"/>
    <lineage>
        <taxon>Eukaryota</taxon>
        <taxon>Viridiplantae</taxon>
        <taxon>Streptophyta</taxon>
        <taxon>Embryophyta</taxon>
        <taxon>Tracheophyta</taxon>
        <taxon>Spermatophyta</taxon>
        <taxon>Magnoliopsida</taxon>
        <taxon>eudicotyledons</taxon>
        <taxon>Gunneridae</taxon>
        <taxon>Pentapetalae</taxon>
        <taxon>rosids</taxon>
        <taxon>fabids</taxon>
        <taxon>Fabales</taxon>
        <taxon>Fabaceae</taxon>
        <taxon>Papilionoideae</taxon>
        <taxon>50 kb inversion clade</taxon>
        <taxon>NPAAA clade</taxon>
        <taxon>indigoferoid/millettioid clade</taxon>
        <taxon>Phaseoleae</taxon>
        <taxon>Phaseolus</taxon>
    </lineage>
</organism>
<dbReference type="Pfam" id="PF22754">
    <property type="entry name" value="bHLH-TF_ACT-like_plant"/>
    <property type="match status" value="1"/>
</dbReference>
<dbReference type="InterPro" id="IPR011598">
    <property type="entry name" value="bHLH_dom"/>
</dbReference>
<feature type="domain" description="ACT" evidence="8">
    <location>
        <begin position="623"/>
        <end position="691"/>
    </location>
</feature>
<feature type="domain" description="BHLH" evidence="7">
    <location>
        <begin position="489"/>
        <end position="538"/>
    </location>
</feature>
<reference evidence="9 10" key="1">
    <citation type="submission" date="2024-01" db="EMBL/GenBank/DDBJ databases">
        <title>The genomes of 5 underutilized Papilionoideae crops provide insights into root nodulation and disease resistanc.</title>
        <authorList>
            <person name="Jiang F."/>
        </authorList>
    </citation>
    <scope>NUCLEOTIDE SEQUENCE [LARGE SCALE GENOMIC DNA]</scope>
    <source>
        <strain evidence="9">JINMINGXINNONG_FW02</strain>
        <tissue evidence="9">Leaves</tissue>
    </source>
</reference>
<accession>A0AAN9RKQ6</accession>
<feature type="coiled-coil region" evidence="6">
    <location>
        <begin position="528"/>
        <end position="555"/>
    </location>
</feature>
<dbReference type="PANTHER" id="PTHR46266:SF3">
    <property type="entry name" value="TRANSCRIPTION FACTOR EGL1"/>
    <property type="match status" value="1"/>
</dbReference>
<dbReference type="EMBL" id="JAYMYR010000004">
    <property type="protein sequence ID" value="KAK7369693.1"/>
    <property type="molecule type" value="Genomic_DNA"/>
</dbReference>
<proteinExistence type="predicted"/>
<evidence type="ECO:0000256" key="6">
    <source>
        <dbReference type="SAM" id="Coils"/>
    </source>
</evidence>
<keyword evidence="4" id="KW-0804">Transcription</keyword>
<keyword evidence="6" id="KW-0175">Coiled coil</keyword>
<comment type="caution">
    <text evidence="9">The sequence shown here is derived from an EMBL/GenBank/DDBJ whole genome shotgun (WGS) entry which is preliminary data.</text>
</comment>
<keyword evidence="10" id="KW-1185">Reference proteome</keyword>
<sequence length="691" mass="78437">MIPLSLSLSQVNNYYSALLEPQYYLPILWHSNQTLILEYLFGFFELNYLFHFTWLLLCLPCKARKMVPENMKKQLALAVRSIQWSYAILWTDSTTQPGVLRWGEGYYNGDIKTRKTSQGVELNSDQIGLQRSEQLRELFKSLKTTEISPQSKRPSAALSPEDLTDAEWYYLVCMSFIFNIGQGLPGRTLAKGESIWLNNAHSADCKVFSRSLLAKSASIETVVCFPVMEGVIELGTTEHVSEDFSLIEQIKTSFLNNLHINVPNKSGTALKSRNQEDLAYVAFDNNVESIPEIGYDIANRTSPDGSSNAFRSNQPLDETFMVERITSGTSQVQSWQIMDDELSNCAHNSMNSSDCISQTFASPENIASAPKCNNPSDPFARDIQKCNNPKMTLVDPRSDDWHYQRVLSDLLKTSDQLLMRMHSQKFHQESSFVCWRTEGAMDCQWPRSGTSQKLLKKVLFEVPQMHLDGLHESQEENDYKEGMRLETDEIGMNHVMSERRRRAKLNERFLTLRSMVPSISKDDKVSILDDAIEYLRKLERRIKELETQRGVTNIEPGTRRLPQDMVERTSDHYFGKNHNGKKSVVKKRKVCGVDETGKEINSDALKGSYANDVTVSTSDNEIVIEMKCPSRAGRLLEIMEAVNSFNIDLTSVQSTEANGNLYLTIKSVFTGATVATTKRIKQALQKVASKF</sequence>
<name>A0AAN9RKQ6_PHACN</name>
<dbReference type="AlphaFoldDB" id="A0AAN9RKQ6"/>
<evidence type="ECO:0000259" key="8">
    <source>
        <dbReference type="PROSITE" id="PS51671"/>
    </source>
</evidence>
<dbReference type="GO" id="GO:0005634">
    <property type="term" value="C:nucleus"/>
    <property type="evidence" value="ECO:0007669"/>
    <property type="project" value="UniProtKB-SubCell"/>
</dbReference>